<sequence>MYGLAKSLEVKPGDKVSAEVWAKYLDISTTGTPGSSFAQLIEDLSNNASTVVVDGATAGTNPIAPLAGLMDHSSDNSSGP</sequence>
<dbReference type="EMBL" id="CP041253">
    <property type="protein sequence ID" value="QDH80574.1"/>
    <property type="molecule type" value="Genomic_DNA"/>
</dbReference>
<dbReference type="RefSeq" id="WP_141615804.1">
    <property type="nucleotide sequence ID" value="NZ_CP041253.1"/>
</dbReference>
<keyword evidence="2" id="KW-1185">Reference proteome</keyword>
<evidence type="ECO:0000313" key="1">
    <source>
        <dbReference type="EMBL" id="QDH80574.1"/>
    </source>
</evidence>
<evidence type="ECO:0000313" key="2">
    <source>
        <dbReference type="Proteomes" id="UP000316614"/>
    </source>
</evidence>
<name>A0A514CLJ8_9BACT</name>
<accession>A0A514CLJ8</accession>
<dbReference type="OrthoDB" id="976756at2"/>
<gene>
    <name evidence="1" type="ORF">FKX85_16610</name>
</gene>
<dbReference type="KEGG" id="echi:FKX85_16610"/>
<proteinExistence type="predicted"/>
<protein>
    <submittedName>
        <fullName evidence="1">Uncharacterized protein</fullName>
    </submittedName>
</protein>
<reference evidence="1 2" key="1">
    <citation type="submission" date="2019-06" db="EMBL/GenBank/DDBJ databases">
        <title>Echinicola alkalisoli sp. nov. isolated from saline soil.</title>
        <authorList>
            <person name="Sun J.-Q."/>
            <person name="Xu L."/>
        </authorList>
    </citation>
    <scope>NUCLEOTIDE SEQUENCE [LARGE SCALE GENOMIC DNA]</scope>
    <source>
        <strain evidence="1 2">LN3S3</strain>
    </source>
</reference>
<dbReference type="AlphaFoldDB" id="A0A514CLJ8"/>
<dbReference type="Proteomes" id="UP000316614">
    <property type="component" value="Chromosome"/>
</dbReference>
<organism evidence="1 2">
    <name type="scientific">Echinicola soli</name>
    <dbReference type="NCBI Taxonomy" id="2591634"/>
    <lineage>
        <taxon>Bacteria</taxon>
        <taxon>Pseudomonadati</taxon>
        <taxon>Bacteroidota</taxon>
        <taxon>Cytophagia</taxon>
        <taxon>Cytophagales</taxon>
        <taxon>Cyclobacteriaceae</taxon>
        <taxon>Echinicola</taxon>
    </lineage>
</organism>